<evidence type="ECO:0000313" key="2">
    <source>
        <dbReference type="EMBL" id="VBB84581.1"/>
    </source>
</evidence>
<organism evidence="2 3">
    <name type="scientific">Podospora comata</name>
    <dbReference type="NCBI Taxonomy" id="48703"/>
    <lineage>
        <taxon>Eukaryota</taxon>
        <taxon>Fungi</taxon>
        <taxon>Dikarya</taxon>
        <taxon>Ascomycota</taxon>
        <taxon>Pezizomycotina</taxon>
        <taxon>Sordariomycetes</taxon>
        <taxon>Sordariomycetidae</taxon>
        <taxon>Sordariales</taxon>
        <taxon>Podosporaceae</taxon>
        <taxon>Podospora</taxon>
    </lineage>
</organism>
<gene>
    <name evidence="2" type="ORF">PODCO_608590</name>
</gene>
<keyword evidence="3" id="KW-1185">Reference proteome</keyword>
<reference evidence="2" key="1">
    <citation type="submission" date="2018-02" db="EMBL/GenBank/DDBJ databases">
        <authorList>
            <person name="Silar P."/>
        </authorList>
    </citation>
    <scope>NUCLEOTIDE SEQUENCE [LARGE SCALE GENOMIC DNA]</scope>
    <source>
        <strain evidence="2">T</strain>
    </source>
</reference>
<keyword evidence="1" id="KW-0812">Transmembrane</keyword>
<feature type="transmembrane region" description="Helical" evidence="1">
    <location>
        <begin position="191"/>
        <end position="214"/>
    </location>
</feature>
<sequence>MWLVLQVTGNVGAALLVVRTEGYEHLEFLKVFALYLSRPRLKAWWLAILRTSFSVGGRRFPDGNTRLEQEQEQENEKISLAWEKDGRKEKEHIYVDAYVSAALVDFIFQISAAVFIGVTWERFPNEIIKQYMQPPLRFMFAAPGIMLVAISVGVPIWRITGETWGWKETVDKDPETKKVIRRRSPPSMGGIRFWWVIWGSLIYIPVYSAAWVYWTHFLTLPGALWCPPRLVSQSAIWILTSI</sequence>
<evidence type="ECO:0000313" key="3">
    <source>
        <dbReference type="Proteomes" id="UP000280685"/>
    </source>
</evidence>
<dbReference type="EMBL" id="LR026969">
    <property type="protein sequence ID" value="VBB84581.1"/>
    <property type="molecule type" value="Genomic_DNA"/>
</dbReference>
<feature type="transmembrane region" description="Helical" evidence="1">
    <location>
        <begin position="138"/>
        <end position="157"/>
    </location>
</feature>
<name>A0ABY6SHZ0_PODCO</name>
<evidence type="ECO:0000256" key="1">
    <source>
        <dbReference type="SAM" id="Phobius"/>
    </source>
</evidence>
<protein>
    <submittedName>
        <fullName evidence="2">Uncharacterized protein</fullName>
    </submittedName>
</protein>
<proteinExistence type="predicted"/>
<keyword evidence="1" id="KW-0472">Membrane</keyword>
<feature type="transmembrane region" description="Helical" evidence="1">
    <location>
        <begin position="97"/>
        <end position="118"/>
    </location>
</feature>
<keyword evidence="1" id="KW-1133">Transmembrane helix</keyword>
<dbReference type="Proteomes" id="UP000280685">
    <property type="component" value="Chromosome 6"/>
</dbReference>
<accession>A0ABY6SHZ0</accession>